<dbReference type="AlphaFoldDB" id="A0AAI9IFL8"/>
<dbReference type="InterPro" id="IPR023753">
    <property type="entry name" value="FAD/NAD-binding_dom"/>
</dbReference>
<feature type="domain" description="Pyridine nucleotide-disulphide oxidoreductase dimerisation" evidence="11">
    <location>
        <begin position="345"/>
        <end position="453"/>
    </location>
</feature>
<dbReference type="GO" id="GO:0004362">
    <property type="term" value="F:glutathione-disulfide reductase (NADPH) activity"/>
    <property type="evidence" value="ECO:0007669"/>
    <property type="project" value="TreeGrafter"/>
</dbReference>
<feature type="disulfide bond" description="Redox-active" evidence="9">
    <location>
        <begin position="43"/>
        <end position="48"/>
    </location>
</feature>
<comment type="cofactor">
    <cofactor evidence="8">
        <name>FAD</name>
        <dbReference type="ChEBI" id="CHEBI:57692"/>
    </cofactor>
    <text evidence="8">Binds 1 FAD per subunit.</text>
</comment>
<dbReference type="EMBL" id="AEEC02000008">
    <property type="protein sequence ID" value="EOA05297.1"/>
    <property type="molecule type" value="Genomic_DNA"/>
</dbReference>
<dbReference type="SUPFAM" id="SSF51905">
    <property type="entry name" value="FAD/NAD(P)-binding domain"/>
    <property type="match status" value="1"/>
</dbReference>
<accession>A0AAI9IFL8</accession>
<dbReference type="PIRSF" id="PIRSF000350">
    <property type="entry name" value="Mercury_reductase_MerA"/>
    <property type="match status" value="1"/>
</dbReference>
<dbReference type="InterPro" id="IPR001100">
    <property type="entry name" value="Pyr_nuc-diS_OxRdtase"/>
</dbReference>
<feature type="binding site" evidence="8">
    <location>
        <position position="310"/>
    </location>
    <ligand>
        <name>FAD</name>
        <dbReference type="ChEBI" id="CHEBI:57692"/>
    </ligand>
</feature>
<evidence type="ECO:0000256" key="6">
    <source>
        <dbReference type="ARBA" id="ARBA00023284"/>
    </source>
</evidence>
<comment type="caution">
    <text evidence="13">The sequence shown here is derived from an EMBL/GenBank/DDBJ whole genome shotgun (WGS) entry which is preliminary data.</text>
</comment>
<dbReference type="InterPro" id="IPR016156">
    <property type="entry name" value="FAD/NAD-linked_Rdtase_dimer_sf"/>
</dbReference>
<dbReference type="PRINTS" id="PR00411">
    <property type="entry name" value="PNDRDTASEI"/>
</dbReference>
<keyword evidence="8" id="KW-0520">NAD</keyword>
<keyword evidence="6 10" id="KW-0676">Redox-active center</keyword>
<dbReference type="RefSeq" id="WP_006462735.1">
    <property type="nucleotide sequence ID" value="NZ_AEEC02000008.1"/>
</dbReference>
<organism evidence="13 14">
    <name type="scientific">Herbaspirillum frisingense GSF30</name>
    <dbReference type="NCBI Taxonomy" id="864073"/>
    <lineage>
        <taxon>Bacteria</taxon>
        <taxon>Pseudomonadati</taxon>
        <taxon>Pseudomonadota</taxon>
        <taxon>Betaproteobacteria</taxon>
        <taxon>Burkholderiales</taxon>
        <taxon>Oxalobacteraceae</taxon>
        <taxon>Herbaspirillum</taxon>
    </lineage>
</organism>
<dbReference type="InterPro" id="IPR004099">
    <property type="entry name" value="Pyr_nucl-diS_OxRdtase_dimer"/>
</dbReference>
<evidence type="ECO:0000259" key="11">
    <source>
        <dbReference type="Pfam" id="PF02852"/>
    </source>
</evidence>
<dbReference type="NCBIfam" id="NF004776">
    <property type="entry name" value="PRK06116.1"/>
    <property type="match status" value="1"/>
</dbReference>
<reference evidence="13 14" key="1">
    <citation type="journal article" date="2013" name="Front. Microbiol.">
        <title>The genome of the endophytic bacterium H. frisingense GSF30(T) identifies diverse strategies in the Herbaspirillum genus to interact with plants.</title>
        <authorList>
            <person name="Straub D."/>
            <person name="Rothballer M."/>
            <person name="Hartmann A."/>
            <person name="Ludewig U."/>
        </authorList>
    </citation>
    <scope>NUCLEOTIDE SEQUENCE [LARGE SCALE GENOMIC DNA]</scope>
    <source>
        <strain evidence="13 14">GSF30</strain>
    </source>
</reference>
<dbReference type="Pfam" id="PF07992">
    <property type="entry name" value="Pyr_redox_2"/>
    <property type="match status" value="1"/>
</dbReference>
<evidence type="ECO:0000313" key="14">
    <source>
        <dbReference type="Proteomes" id="UP000006772"/>
    </source>
</evidence>
<dbReference type="PANTHER" id="PTHR42737:SF2">
    <property type="entry name" value="GLUTATHIONE REDUCTASE"/>
    <property type="match status" value="1"/>
</dbReference>
<evidence type="ECO:0000256" key="8">
    <source>
        <dbReference type="PIRSR" id="PIRSR000350-3"/>
    </source>
</evidence>
<dbReference type="GO" id="GO:0006749">
    <property type="term" value="P:glutathione metabolic process"/>
    <property type="evidence" value="ECO:0007669"/>
    <property type="project" value="TreeGrafter"/>
</dbReference>
<dbReference type="Proteomes" id="UP000006772">
    <property type="component" value="Unassembled WGS sequence"/>
</dbReference>
<dbReference type="PRINTS" id="PR00368">
    <property type="entry name" value="FADPNR"/>
</dbReference>
<keyword evidence="8" id="KW-0547">Nucleotide-binding</keyword>
<keyword evidence="3 8" id="KW-0274">FAD</keyword>
<feature type="binding site" evidence="8">
    <location>
        <begin position="175"/>
        <end position="182"/>
    </location>
    <ligand>
        <name>NAD(+)</name>
        <dbReference type="ChEBI" id="CHEBI:57540"/>
    </ligand>
</feature>
<evidence type="ECO:0000256" key="9">
    <source>
        <dbReference type="PIRSR" id="PIRSR000350-4"/>
    </source>
</evidence>
<dbReference type="SUPFAM" id="SSF55424">
    <property type="entry name" value="FAD/NAD-linked reductases, dimerisation (C-terminal) domain"/>
    <property type="match status" value="1"/>
</dbReference>
<dbReference type="GO" id="GO:0045454">
    <property type="term" value="P:cell redox homeostasis"/>
    <property type="evidence" value="ECO:0007669"/>
    <property type="project" value="InterPro"/>
</dbReference>
<feature type="binding site" evidence="8">
    <location>
        <position position="52"/>
    </location>
    <ligand>
        <name>FAD</name>
        <dbReference type="ChEBI" id="CHEBI:57692"/>
    </ligand>
</feature>
<dbReference type="GO" id="GO:0005829">
    <property type="term" value="C:cytosol"/>
    <property type="evidence" value="ECO:0007669"/>
    <property type="project" value="TreeGrafter"/>
</dbReference>
<evidence type="ECO:0000256" key="10">
    <source>
        <dbReference type="RuleBase" id="RU003691"/>
    </source>
</evidence>
<dbReference type="Gene3D" id="3.30.390.30">
    <property type="match status" value="1"/>
</dbReference>
<protein>
    <submittedName>
        <fullName evidence="13">Glutathione reductase</fullName>
    </submittedName>
</protein>
<dbReference type="InterPro" id="IPR036188">
    <property type="entry name" value="FAD/NAD-bd_sf"/>
</dbReference>
<feature type="active site" description="Proton acceptor" evidence="7">
    <location>
        <position position="443"/>
    </location>
</feature>
<dbReference type="GO" id="GO:0034599">
    <property type="term" value="P:cellular response to oxidative stress"/>
    <property type="evidence" value="ECO:0007669"/>
    <property type="project" value="TreeGrafter"/>
</dbReference>
<evidence type="ECO:0000256" key="4">
    <source>
        <dbReference type="ARBA" id="ARBA00023002"/>
    </source>
</evidence>
<name>A0AAI9IFL8_9BURK</name>
<dbReference type="InterPro" id="IPR012999">
    <property type="entry name" value="Pyr_OxRdtase_I_AS"/>
</dbReference>
<evidence type="ECO:0000313" key="13">
    <source>
        <dbReference type="EMBL" id="EOA05297.1"/>
    </source>
</evidence>
<dbReference type="InterPro" id="IPR046952">
    <property type="entry name" value="GSHR/TRXR-like"/>
</dbReference>
<keyword evidence="4 10" id="KW-0560">Oxidoreductase</keyword>
<evidence type="ECO:0000256" key="7">
    <source>
        <dbReference type="PIRSR" id="PIRSR000350-2"/>
    </source>
</evidence>
<dbReference type="PANTHER" id="PTHR42737">
    <property type="entry name" value="GLUTATHIONE REDUCTASE"/>
    <property type="match status" value="1"/>
</dbReference>
<dbReference type="Pfam" id="PF02852">
    <property type="entry name" value="Pyr_redox_dim"/>
    <property type="match status" value="1"/>
</dbReference>
<keyword evidence="5" id="KW-1015">Disulfide bond</keyword>
<gene>
    <name evidence="13" type="ORF">HFRIS_007776</name>
</gene>
<evidence type="ECO:0000256" key="5">
    <source>
        <dbReference type="ARBA" id="ARBA00023157"/>
    </source>
</evidence>
<dbReference type="Gene3D" id="3.50.50.60">
    <property type="entry name" value="FAD/NAD(P)-binding domain"/>
    <property type="match status" value="2"/>
</dbReference>
<feature type="binding site" evidence="8">
    <location>
        <position position="269"/>
    </location>
    <ligand>
        <name>NAD(+)</name>
        <dbReference type="ChEBI" id="CHEBI:57540"/>
    </ligand>
</feature>
<keyword evidence="2 10" id="KW-0285">Flavoprotein</keyword>
<dbReference type="GO" id="GO:0050660">
    <property type="term" value="F:flavin adenine dinucleotide binding"/>
    <property type="evidence" value="ECO:0007669"/>
    <property type="project" value="InterPro"/>
</dbReference>
<evidence type="ECO:0000256" key="1">
    <source>
        <dbReference type="ARBA" id="ARBA00007532"/>
    </source>
</evidence>
<proteinExistence type="inferred from homology"/>
<comment type="similarity">
    <text evidence="1 10">Belongs to the class-I pyridine nucleotide-disulfide oxidoreductase family.</text>
</comment>
<evidence type="ECO:0000259" key="12">
    <source>
        <dbReference type="Pfam" id="PF07992"/>
    </source>
</evidence>
<evidence type="ECO:0000256" key="2">
    <source>
        <dbReference type="ARBA" id="ARBA00022630"/>
    </source>
</evidence>
<evidence type="ECO:0000256" key="3">
    <source>
        <dbReference type="ARBA" id="ARBA00022827"/>
    </source>
</evidence>
<feature type="domain" description="FAD/NAD(P)-binding" evidence="12">
    <location>
        <begin position="7"/>
        <end position="325"/>
    </location>
</feature>
<sequence length="458" mass="48868">MSQYDYDLFTIGGGSGGVRAARFAGQTGARVGLAEKGDLGGTCVNVGCIPKKLMSYSAHYHEDFADAAGYGWTLNGKPSFDWSALIANKDREIAHLNDIYQRLLDGANVKLHRGFATVEDAHTVNVDGQRFTARHILIATGGHPDKPQIPGSELGITSDDFFHLKGLPKRAVVLGGGYIAVELASILNGLGSEVTLVYRRERLLRNMDADLGVHLADEMAKKGIRLVFNASIDAIEAEDAAGATEDSVKQVRLTNGETLQAECVLFATGRTPNTGRLGLEKVGIALAKNGAIPVNDNFESSVPSILAVGDVIDRVALTPVALAEAMVVVARLFGKGERSMSYRNIPTAVFSHPNIGTVGMSEEEARKEVGAVKIFKTDFKPLKNTLSRNTERTFMKLVVDAASDRVLGVHMVGGDAGEVIQGFAVALQCGATKAQFDTTIGIHPTSAEEFVTMRTPVA</sequence>
<dbReference type="PROSITE" id="PS00076">
    <property type="entry name" value="PYRIDINE_REDOX_1"/>
    <property type="match status" value="1"/>
</dbReference>